<keyword evidence="3" id="KW-0969">Cilium</keyword>
<dbReference type="SUPFAM" id="SSF64518">
    <property type="entry name" value="Phase 1 flagellin"/>
    <property type="match status" value="1"/>
</dbReference>
<organism evidence="3 4">
    <name type="scientific">Aduncisulcus paluster</name>
    <dbReference type="NCBI Taxonomy" id="2918883"/>
    <lineage>
        <taxon>Eukaryota</taxon>
        <taxon>Metamonada</taxon>
        <taxon>Carpediemonas-like organisms</taxon>
        <taxon>Aduncisulcus</taxon>
    </lineage>
</organism>
<dbReference type="Proteomes" id="UP001057375">
    <property type="component" value="Unassembled WGS sequence"/>
</dbReference>
<keyword evidence="3" id="KW-0966">Cell projection</keyword>
<evidence type="ECO:0000259" key="2">
    <source>
        <dbReference type="Pfam" id="PF06429"/>
    </source>
</evidence>
<name>A0ABQ5KGX3_9EUKA</name>
<sequence>DGELEIQAVGDTTFEFADDSSGFLAATGINTFLTGSSASDISINSYIAEDSSHVNAGAVDDDGTVSSGSNLVAEAINDLTNESVSIGKGSSLQNETLSEFLVALVAEVGSAASKVETQVTCDTASAELYAEQQESVSGVNIDEELVNLTIYQQQYQAACQILSVTQEMFETVLGI</sequence>
<evidence type="ECO:0000256" key="1">
    <source>
        <dbReference type="ARBA" id="ARBA00009677"/>
    </source>
</evidence>
<evidence type="ECO:0000313" key="3">
    <source>
        <dbReference type="EMBL" id="GKT30669.1"/>
    </source>
</evidence>
<dbReference type="Pfam" id="PF06429">
    <property type="entry name" value="Flg_bbr_C"/>
    <property type="match status" value="1"/>
</dbReference>
<dbReference type="PANTHER" id="PTHR30033:SF2">
    <property type="entry name" value="FLAGELLAR HOOK PROTEIN"/>
    <property type="match status" value="1"/>
</dbReference>
<comment type="similarity">
    <text evidence="1">Belongs to the flagella basal body rod proteins family.</text>
</comment>
<dbReference type="PANTHER" id="PTHR30033">
    <property type="entry name" value="FLAGELLAR HOOK-ASSOCIATED PROTEIN 1"/>
    <property type="match status" value="1"/>
</dbReference>
<feature type="non-terminal residue" evidence="3">
    <location>
        <position position="1"/>
    </location>
</feature>
<reference evidence="3" key="1">
    <citation type="submission" date="2022-03" db="EMBL/GenBank/DDBJ databases">
        <title>Draft genome sequence of Aduncisulcus paluster, a free-living microaerophilic Fornicata.</title>
        <authorList>
            <person name="Yuyama I."/>
            <person name="Kume K."/>
            <person name="Tamura T."/>
            <person name="Inagaki Y."/>
            <person name="Hashimoto T."/>
        </authorList>
    </citation>
    <scope>NUCLEOTIDE SEQUENCE</scope>
    <source>
        <strain evidence="3">NY0171</strain>
    </source>
</reference>
<keyword evidence="3" id="KW-0282">Flagellum</keyword>
<keyword evidence="4" id="KW-1185">Reference proteome</keyword>
<feature type="non-terminal residue" evidence="3">
    <location>
        <position position="175"/>
    </location>
</feature>
<gene>
    <name evidence="3" type="ORF">ADUPG1_005591</name>
</gene>
<feature type="domain" description="Flagellar basal-body/hook protein C-terminal" evidence="2">
    <location>
        <begin position="136"/>
        <end position="173"/>
    </location>
</feature>
<dbReference type="InterPro" id="IPR002371">
    <property type="entry name" value="FlgK"/>
</dbReference>
<comment type="caution">
    <text evidence="3">The sequence shown here is derived from an EMBL/GenBank/DDBJ whole genome shotgun (WGS) entry which is preliminary data.</text>
</comment>
<evidence type="ECO:0000313" key="4">
    <source>
        <dbReference type="Proteomes" id="UP001057375"/>
    </source>
</evidence>
<dbReference type="InterPro" id="IPR010930">
    <property type="entry name" value="Flg_bb/hook_C_dom"/>
</dbReference>
<accession>A0ABQ5KGX3</accession>
<protein>
    <submittedName>
        <fullName evidence="3">Flagellar hook-associated protein 1 like protein</fullName>
    </submittedName>
</protein>
<proteinExistence type="inferred from homology"/>
<dbReference type="EMBL" id="BQXS01008972">
    <property type="protein sequence ID" value="GKT30669.1"/>
    <property type="molecule type" value="Genomic_DNA"/>
</dbReference>